<gene>
    <name evidence="1" type="ORF">UFOPK3610_00672</name>
</gene>
<name>A0A6J7GYD5_9ZZZZ</name>
<proteinExistence type="predicted"/>
<organism evidence="1">
    <name type="scientific">freshwater metagenome</name>
    <dbReference type="NCBI Taxonomy" id="449393"/>
    <lineage>
        <taxon>unclassified sequences</taxon>
        <taxon>metagenomes</taxon>
        <taxon>ecological metagenomes</taxon>
    </lineage>
</organism>
<protein>
    <submittedName>
        <fullName evidence="1">Unannotated protein</fullName>
    </submittedName>
</protein>
<reference evidence="1" key="1">
    <citation type="submission" date="2020-05" db="EMBL/GenBank/DDBJ databases">
        <authorList>
            <person name="Chiriac C."/>
            <person name="Salcher M."/>
            <person name="Ghai R."/>
            <person name="Kavagutti S V."/>
        </authorList>
    </citation>
    <scope>NUCLEOTIDE SEQUENCE</scope>
</reference>
<evidence type="ECO:0000313" key="1">
    <source>
        <dbReference type="EMBL" id="CAB4909353.1"/>
    </source>
</evidence>
<dbReference type="AlphaFoldDB" id="A0A6J7GYD5"/>
<sequence length="58" mass="6108">MTLGDITPPDSTPERELLVGEHQQLRESLARGLAQSAAGETVDLGDFTQCVGVVDDPA</sequence>
<dbReference type="EMBL" id="CAFBMR010000017">
    <property type="protein sequence ID" value="CAB4909353.1"/>
    <property type="molecule type" value="Genomic_DNA"/>
</dbReference>
<accession>A0A6J7GYD5</accession>